<keyword evidence="2" id="KW-1185">Reference proteome</keyword>
<accession>A0ABQ9I1A3</accession>
<feature type="non-terminal residue" evidence="1">
    <location>
        <position position="454"/>
    </location>
</feature>
<name>A0ABQ9I1A3_9NEOP</name>
<protein>
    <submittedName>
        <fullName evidence="1">Uncharacterized protein</fullName>
    </submittedName>
</protein>
<proteinExistence type="predicted"/>
<organism evidence="1 2">
    <name type="scientific">Dryococelus australis</name>
    <dbReference type="NCBI Taxonomy" id="614101"/>
    <lineage>
        <taxon>Eukaryota</taxon>
        <taxon>Metazoa</taxon>
        <taxon>Ecdysozoa</taxon>
        <taxon>Arthropoda</taxon>
        <taxon>Hexapoda</taxon>
        <taxon>Insecta</taxon>
        <taxon>Pterygota</taxon>
        <taxon>Neoptera</taxon>
        <taxon>Polyneoptera</taxon>
        <taxon>Phasmatodea</taxon>
        <taxon>Verophasmatodea</taxon>
        <taxon>Anareolatae</taxon>
        <taxon>Phasmatidae</taxon>
        <taxon>Eurycanthinae</taxon>
        <taxon>Dryococelus</taxon>
    </lineage>
</organism>
<dbReference type="EMBL" id="JARBHB010000003">
    <property type="protein sequence ID" value="KAJ8890272.1"/>
    <property type="molecule type" value="Genomic_DNA"/>
</dbReference>
<dbReference type="Proteomes" id="UP001159363">
    <property type="component" value="Chromosome 3"/>
</dbReference>
<reference evidence="1 2" key="1">
    <citation type="submission" date="2023-02" db="EMBL/GenBank/DDBJ databases">
        <title>LHISI_Scaffold_Assembly.</title>
        <authorList>
            <person name="Stuart O.P."/>
            <person name="Cleave R."/>
            <person name="Magrath M.J.L."/>
            <person name="Mikheyev A.S."/>
        </authorList>
    </citation>
    <scope>NUCLEOTIDE SEQUENCE [LARGE SCALE GENOMIC DNA]</scope>
    <source>
        <strain evidence="1">Daus_M_001</strain>
        <tissue evidence="1">Leg muscle</tissue>
    </source>
</reference>
<sequence>MLSGYSTNVKLVNTPGVISPNERKRREHEYVVLHKCARVTRSPSFNFKTIRTLVLHQGEPQPNVDIKTLLLLNGHTTQSKNYKALQIPQEAKFTMMQLPGCTTHWILTLDKTMFNPFKRDIKHKQWRNGCGPILGCMATLVAEAHDKAANTENCVNGFQSTRAYQLTSLCIKNVNFHQPSVHHDFDQPSISAQLDIPIGIEVQRYEWNGLVCEDAFVEDGVQCLVCPSWFMRAVRCLGVGRRLRGWQVLGAQVATHSFPTPRTRVAHLARHEEMEQVLSFSCKAMQVVILLVPGVARRRPPPQPSCTDDEPPRCTRGCCRPTEVSWRGKQRAVVQGRDQGRLHDYRLPDLVRVLIGERRRSGMLMTSDAILLALQEGRHALVRDPEFLLVCLAGVCGLTLSVTASSIWDVAYEVALMVSTVHSRTHRPMRKHPYVWGTSFAAETMFSSLINHCR</sequence>
<evidence type="ECO:0000313" key="1">
    <source>
        <dbReference type="EMBL" id="KAJ8890272.1"/>
    </source>
</evidence>
<gene>
    <name evidence="1" type="ORF">PR048_009780</name>
</gene>
<comment type="caution">
    <text evidence="1">The sequence shown here is derived from an EMBL/GenBank/DDBJ whole genome shotgun (WGS) entry which is preliminary data.</text>
</comment>
<evidence type="ECO:0000313" key="2">
    <source>
        <dbReference type="Proteomes" id="UP001159363"/>
    </source>
</evidence>